<dbReference type="GO" id="GO:0015628">
    <property type="term" value="P:protein secretion by the type II secretion system"/>
    <property type="evidence" value="ECO:0007669"/>
    <property type="project" value="InterPro"/>
</dbReference>
<proteinExistence type="predicted"/>
<dbReference type="GO" id="GO:0015627">
    <property type="term" value="C:type II protein secretion system complex"/>
    <property type="evidence" value="ECO:0007669"/>
    <property type="project" value="InterPro"/>
</dbReference>
<dbReference type="Pfam" id="PF04612">
    <property type="entry name" value="T2SSM"/>
    <property type="match status" value="1"/>
</dbReference>
<sequence length="184" mass="19809">MKKNNSRPAASATATSSAAYLLRQRWRALDARERRGVSLATGIVFIALLWWLAIAPVLQTWRSAPAAHAQLDQQLARMQALQAEARQLQSATKVSTAQARQQLEASLTQQLGTTAKLAVLGERVTVTLSRASAASTQRWLGQVRANAHAIASELRLTRDEPAKGAAPTAAPTWSGNIVLQLPAQ</sequence>
<evidence type="ECO:0000256" key="1">
    <source>
        <dbReference type="SAM" id="Phobius"/>
    </source>
</evidence>
<name>A0A7G5EER6_9BURK</name>
<dbReference type="InterPro" id="IPR007690">
    <property type="entry name" value="T2SS_GspM"/>
</dbReference>
<evidence type="ECO:0000313" key="2">
    <source>
        <dbReference type="EMBL" id="QMV72491.1"/>
    </source>
</evidence>
<feature type="transmembrane region" description="Helical" evidence="1">
    <location>
        <begin position="37"/>
        <end position="58"/>
    </location>
</feature>
<keyword evidence="1" id="KW-0812">Transmembrane</keyword>
<keyword evidence="3" id="KW-1185">Reference proteome</keyword>
<dbReference type="AlphaFoldDB" id="A0A7G5EER6"/>
<dbReference type="KEGG" id="cpis:HS961_06375"/>
<accession>A0A7G5EER6</accession>
<dbReference type="RefSeq" id="WP_182326910.1">
    <property type="nucleotide sequence ID" value="NZ_CP058554.1"/>
</dbReference>
<keyword evidence="1" id="KW-0472">Membrane</keyword>
<dbReference type="Proteomes" id="UP000515240">
    <property type="component" value="Chromosome"/>
</dbReference>
<dbReference type="EMBL" id="CP058554">
    <property type="protein sequence ID" value="QMV72491.1"/>
    <property type="molecule type" value="Genomic_DNA"/>
</dbReference>
<keyword evidence="1" id="KW-1133">Transmembrane helix</keyword>
<gene>
    <name evidence="2" type="ORF">HS961_06375</name>
</gene>
<organism evidence="2 3">
    <name type="scientific">Comamonas piscis</name>
    <dbReference type="NCBI Taxonomy" id="1562974"/>
    <lineage>
        <taxon>Bacteria</taxon>
        <taxon>Pseudomonadati</taxon>
        <taxon>Pseudomonadota</taxon>
        <taxon>Betaproteobacteria</taxon>
        <taxon>Burkholderiales</taxon>
        <taxon>Comamonadaceae</taxon>
        <taxon>Comamonas</taxon>
    </lineage>
</organism>
<protein>
    <submittedName>
        <fullName evidence="2">Type II secretion system protein M</fullName>
    </submittedName>
</protein>
<evidence type="ECO:0000313" key="3">
    <source>
        <dbReference type="Proteomes" id="UP000515240"/>
    </source>
</evidence>
<reference evidence="2 3" key="1">
    <citation type="journal article" date="2020" name="G3 (Bethesda)">
        <title>CeMbio - The Caenorhabditis elegans Microbiome Resource.</title>
        <authorList>
            <person name="Dirksen P."/>
            <person name="Assie A."/>
            <person name="Zimmermann J."/>
            <person name="Zhang F."/>
            <person name="Tietje A.M."/>
            <person name="Marsh S.A."/>
            <person name="Felix M.A."/>
            <person name="Shapira M."/>
            <person name="Kaleta C."/>
            <person name="Schulenburg H."/>
            <person name="Samuel B."/>
        </authorList>
    </citation>
    <scope>NUCLEOTIDE SEQUENCE [LARGE SCALE GENOMIC DNA]</scope>
    <source>
        <strain evidence="2 3">BIGb0172</strain>
    </source>
</reference>